<feature type="transmembrane region" description="Helical" evidence="1">
    <location>
        <begin position="27"/>
        <end position="44"/>
    </location>
</feature>
<dbReference type="EMBL" id="JAKLWS010000026">
    <property type="protein sequence ID" value="MCG2590134.1"/>
    <property type="molecule type" value="Genomic_DNA"/>
</dbReference>
<organism evidence="2 3">
    <name type="scientific">Rhodohalobacter sulfatireducens</name>
    <dbReference type="NCBI Taxonomy" id="2911366"/>
    <lineage>
        <taxon>Bacteria</taxon>
        <taxon>Pseudomonadati</taxon>
        <taxon>Balneolota</taxon>
        <taxon>Balneolia</taxon>
        <taxon>Balneolales</taxon>
        <taxon>Balneolaceae</taxon>
        <taxon>Rhodohalobacter</taxon>
    </lineage>
</organism>
<accession>A0ABS9KH08</accession>
<name>A0ABS9KH08_9BACT</name>
<evidence type="ECO:0000256" key="1">
    <source>
        <dbReference type="SAM" id="Phobius"/>
    </source>
</evidence>
<feature type="transmembrane region" description="Helical" evidence="1">
    <location>
        <begin position="96"/>
        <end position="113"/>
    </location>
</feature>
<dbReference type="Pfam" id="PF15071">
    <property type="entry name" value="TMEM220"/>
    <property type="match status" value="1"/>
</dbReference>
<reference evidence="2" key="1">
    <citation type="submission" date="2022-01" db="EMBL/GenBank/DDBJ databases">
        <authorList>
            <person name="Wang Y."/>
        </authorList>
    </citation>
    <scope>NUCLEOTIDE SEQUENCE</scope>
    <source>
        <strain evidence="2">WB101</strain>
    </source>
</reference>
<evidence type="ECO:0000313" key="2">
    <source>
        <dbReference type="EMBL" id="MCG2590134.1"/>
    </source>
</evidence>
<keyword evidence="1" id="KW-0472">Membrane</keyword>
<comment type="caution">
    <text evidence="2">The sequence shown here is derived from an EMBL/GenBank/DDBJ whole genome shotgun (WGS) entry which is preliminary data.</text>
</comment>
<dbReference type="Proteomes" id="UP001165366">
    <property type="component" value="Unassembled WGS sequence"/>
</dbReference>
<dbReference type="InterPro" id="IPR029377">
    <property type="entry name" value="TMEM220"/>
</dbReference>
<evidence type="ECO:0000313" key="3">
    <source>
        <dbReference type="Proteomes" id="UP001165366"/>
    </source>
</evidence>
<proteinExistence type="predicted"/>
<gene>
    <name evidence="2" type="ORF">L6773_16265</name>
</gene>
<dbReference type="PANTHER" id="PTHR34262:SF1">
    <property type="entry name" value="TRANSMEMBRANE PROTEIN 220"/>
    <property type="match status" value="1"/>
</dbReference>
<feature type="transmembrane region" description="Helical" evidence="1">
    <location>
        <begin position="5"/>
        <end position="21"/>
    </location>
</feature>
<reference evidence="2" key="2">
    <citation type="submission" date="2024-05" db="EMBL/GenBank/DDBJ databases">
        <title>Rhodohalobacter halophilus gen. nov., sp. nov., a moderately halophilic member of the family Balneolaceae.</title>
        <authorList>
            <person name="Xia J."/>
        </authorList>
    </citation>
    <scope>NUCLEOTIDE SEQUENCE</scope>
    <source>
        <strain evidence="2">WB101</strain>
    </source>
</reference>
<dbReference type="PANTHER" id="PTHR34262">
    <property type="entry name" value="TRANSMEMBRANE PROTEIN 220"/>
    <property type="match status" value="1"/>
</dbReference>
<dbReference type="RefSeq" id="WP_237855491.1">
    <property type="nucleotide sequence ID" value="NZ_JAKLWS010000026.1"/>
</dbReference>
<keyword evidence="3" id="KW-1185">Reference proteome</keyword>
<protein>
    <submittedName>
        <fullName evidence="2">Transmembrane 220 family protein</fullName>
    </submittedName>
</protein>
<feature type="transmembrane region" description="Helical" evidence="1">
    <location>
        <begin position="56"/>
        <end position="76"/>
    </location>
</feature>
<sequence>MLKYINYVVIIVFAIAAIVQYNDVEAVRWMLIYGAATVLSILFAMKRLHWTTATALAIICLIWALFITPELTLSGFRHMFDEVRMIQTGVEAAREFSGLILIAAWMSVLTYSIRKDKKSV</sequence>
<keyword evidence="1" id="KW-1133">Transmembrane helix</keyword>
<keyword evidence="1 2" id="KW-0812">Transmembrane</keyword>